<feature type="transmembrane region" description="Helical" evidence="19">
    <location>
        <begin position="246"/>
        <end position="264"/>
    </location>
</feature>
<dbReference type="InterPro" id="IPR000374">
    <property type="entry name" value="PC_trans"/>
</dbReference>
<evidence type="ECO:0000256" key="18">
    <source>
        <dbReference type="RuleBase" id="RU003938"/>
    </source>
</evidence>
<protein>
    <recommendedName>
        <fullName evidence="7 18">Phosphatidate cytidylyltransferase</fullName>
        <ecNumber evidence="6 18">2.7.7.41</ecNumber>
    </recommendedName>
</protein>
<feature type="transmembrane region" description="Helical" evidence="19">
    <location>
        <begin position="6"/>
        <end position="39"/>
    </location>
</feature>
<evidence type="ECO:0000256" key="4">
    <source>
        <dbReference type="ARBA" id="ARBA00005189"/>
    </source>
</evidence>
<evidence type="ECO:0000256" key="7">
    <source>
        <dbReference type="ARBA" id="ARBA00019373"/>
    </source>
</evidence>
<dbReference type="PROSITE" id="PS01315">
    <property type="entry name" value="CDS"/>
    <property type="match status" value="1"/>
</dbReference>
<evidence type="ECO:0000256" key="14">
    <source>
        <dbReference type="ARBA" id="ARBA00023098"/>
    </source>
</evidence>
<dbReference type="GO" id="GO:0004605">
    <property type="term" value="F:phosphatidate cytidylyltransferase activity"/>
    <property type="evidence" value="ECO:0007669"/>
    <property type="project" value="UniProtKB-EC"/>
</dbReference>
<dbReference type="GO" id="GO:0005886">
    <property type="term" value="C:plasma membrane"/>
    <property type="evidence" value="ECO:0007669"/>
    <property type="project" value="UniProtKB-SubCell"/>
</dbReference>
<sequence>MLSTRILTAIVTIPILTFILYQGGIYWTLLFALIAALGLFEFYNMISSKGLAPLWLLGYLTMFLILFSSYYLEFIGIIIFILIFTIVLFTIVFYPQKTIGEISLSLFGSIYIGYLLHYAINVQTLNNAFWIILLAFILTWASDVGGYFFGRLFGREKIAPLLSPNKTWAGAIGSIVFSVVITIGYFSFVPLNNIEFINLITLGIIASIMAQLGDLFISSVKRYCNAKDSGNIIPGHGGVLDRFDSFILVLPTVYYFFTFYLNMFI</sequence>
<dbReference type="RefSeq" id="WP_156203123.1">
    <property type="nucleotide sequence ID" value="NZ_CP046457.1"/>
</dbReference>
<dbReference type="EMBL" id="CP046457">
    <property type="protein sequence ID" value="QGT99201.1"/>
    <property type="molecule type" value="Genomic_DNA"/>
</dbReference>
<keyword evidence="9" id="KW-0444">Lipid biosynthesis</keyword>
<keyword evidence="10 18" id="KW-0808">Transferase</keyword>
<evidence type="ECO:0000256" key="8">
    <source>
        <dbReference type="ARBA" id="ARBA00022475"/>
    </source>
</evidence>
<dbReference type="GO" id="GO:0016024">
    <property type="term" value="P:CDP-diacylglycerol biosynthetic process"/>
    <property type="evidence" value="ECO:0007669"/>
    <property type="project" value="UniProtKB-UniPathway"/>
</dbReference>
<evidence type="ECO:0000256" key="13">
    <source>
        <dbReference type="ARBA" id="ARBA00022989"/>
    </source>
</evidence>
<feature type="transmembrane region" description="Helical" evidence="19">
    <location>
        <begin position="51"/>
        <end position="68"/>
    </location>
</feature>
<keyword evidence="14" id="KW-0443">Lipid metabolism</keyword>
<evidence type="ECO:0000313" key="21">
    <source>
        <dbReference type="Proteomes" id="UP000426444"/>
    </source>
</evidence>
<evidence type="ECO:0000256" key="1">
    <source>
        <dbReference type="ARBA" id="ARBA00001698"/>
    </source>
</evidence>
<feature type="transmembrane region" description="Helical" evidence="19">
    <location>
        <begin position="102"/>
        <end position="122"/>
    </location>
</feature>
<feature type="transmembrane region" description="Helical" evidence="19">
    <location>
        <begin position="196"/>
        <end position="217"/>
    </location>
</feature>
<keyword evidence="11 18" id="KW-0812">Transmembrane</keyword>
<feature type="transmembrane region" description="Helical" evidence="19">
    <location>
        <begin position="128"/>
        <end position="149"/>
    </location>
</feature>
<evidence type="ECO:0000256" key="19">
    <source>
        <dbReference type="SAM" id="Phobius"/>
    </source>
</evidence>
<evidence type="ECO:0000256" key="15">
    <source>
        <dbReference type="ARBA" id="ARBA00023136"/>
    </source>
</evidence>
<keyword evidence="15 19" id="KW-0472">Membrane</keyword>
<dbReference type="EC" id="2.7.7.41" evidence="6 18"/>
<dbReference type="Proteomes" id="UP000426444">
    <property type="component" value="Chromosome"/>
</dbReference>
<comment type="pathway">
    <text evidence="4">Lipid metabolism.</text>
</comment>
<evidence type="ECO:0000256" key="10">
    <source>
        <dbReference type="ARBA" id="ARBA00022679"/>
    </source>
</evidence>
<organism evidence="20 21">
    <name type="scientific">Candidatus Syntrophocurvum alkaliphilum</name>
    <dbReference type="NCBI Taxonomy" id="2293317"/>
    <lineage>
        <taxon>Bacteria</taxon>
        <taxon>Bacillati</taxon>
        <taxon>Bacillota</taxon>
        <taxon>Clostridia</taxon>
        <taxon>Eubacteriales</taxon>
        <taxon>Syntrophomonadaceae</taxon>
        <taxon>Candidatus Syntrophocurvum</taxon>
    </lineage>
</organism>
<comment type="subcellular location">
    <subcellularLocation>
        <location evidence="2">Cell membrane</location>
        <topology evidence="2">Multi-pass membrane protein</topology>
    </subcellularLocation>
</comment>
<dbReference type="UniPathway" id="UPA00557">
    <property type="reaction ID" value="UER00614"/>
</dbReference>
<evidence type="ECO:0000256" key="16">
    <source>
        <dbReference type="ARBA" id="ARBA00023209"/>
    </source>
</evidence>
<keyword evidence="16" id="KW-0594">Phospholipid biosynthesis</keyword>
<gene>
    <name evidence="20" type="ORF">SYNTR_0608</name>
</gene>
<evidence type="ECO:0000256" key="11">
    <source>
        <dbReference type="ARBA" id="ARBA00022692"/>
    </source>
</evidence>
<keyword evidence="17" id="KW-1208">Phospholipid metabolism</keyword>
<keyword evidence="13 19" id="KW-1133">Transmembrane helix</keyword>
<evidence type="ECO:0000256" key="17">
    <source>
        <dbReference type="ARBA" id="ARBA00023264"/>
    </source>
</evidence>
<keyword evidence="8" id="KW-1003">Cell membrane</keyword>
<evidence type="ECO:0000256" key="6">
    <source>
        <dbReference type="ARBA" id="ARBA00012487"/>
    </source>
</evidence>
<dbReference type="Pfam" id="PF01148">
    <property type="entry name" value="CTP_transf_1"/>
    <property type="match status" value="1"/>
</dbReference>
<accession>A0A6I6DFN0</accession>
<feature type="transmembrane region" description="Helical" evidence="19">
    <location>
        <begin position="74"/>
        <end position="95"/>
    </location>
</feature>
<evidence type="ECO:0000256" key="3">
    <source>
        <dbReference type="ARBA" id="ARBA00005119"/>
    </source>
</evidence>
<evidence type="ECO:0000256" key="9">
    <source>
        <dbReference type="ARBA" id="ARBA00022516"/>
    </source>
</evidence>
<keyword evidence="12 18" id="KW-0548">Nucleotidyltransferase</keyword>
<dbReference type="PANTHER" id="PTHR46382">
    <property type="entry name" value="PHOSPHATIDATE CYTIDYLYLTRANSFERASE"/>
    <property type="match status" value="1"/>
</dbReference>
<proteinExistence type="inferred from homology"/>
<evidence type="ECO:0000256" key="12">
    <source>
        <dbReference type="ARBA" id="ARBA00022695"/>
    </source>
</evidence>
<keyword evidence="21" id="KW-1185">Reference proteome</keyword>
<dbReference type="OrthoDB" id="9799199at2"/>
<dbReference type="AlphaFoldDB" id="A0A6I6DFN0"/>
<comment type="catalytic activity">
    <reaction evidence="1 18">
        <text>a 1,2-diacyl-sn-glycero-3-phosphate + CTP + H(+) = a CDP-1,2-diacyl-sn-glycerol + diphosphate</text>
        <dbReference type="Rhea" id="RHEA:16229"/>
        <dbReference type="ChEBI" id="CHEBI:15378"/>
        <dbReference type="ChEBI" id="CHEBI:33019"/>
        <dbReference type="ChEBI" id="CHEBI:37563"/>
        <dbReference type="ChEBI" id="CHEBI:58332"/>
        <dbReference type="ChEBI" id="CHEBI:58608"/>
        <dbReference type="EC" id="2.7.7.41"/>
    </reaction>
</comment>
<evidence type="ECO:0000256" key="5">
    <source>
        <dbReference type="ARBA" id="ARBA00010185"/>
    </source>
</evidence>
<evidence type="ECO:0000313" key="20">
    <source>
        <dbReference type="EMBL" id="QGT99201.1"/>
    </source>
</evidence>
<reference evidence="21" key="1">
    <citation type="journal article" date="2019" name="Microbiology">
        <title>Complete Genome Sequence of an Uncultured Bacterium of the Candidate Phylum Bipolaricaulota.</title>
        <authorList>
            <person name="Kadnikov V.V."/>
            <person name="Mardanov A.V."/>
            <person name="Beletsky A.V."/>
            <person name="Frank Y.A."/>
            <person name="Karnachuk O.V."/>
            <person name="Ravin N.V."/>
        </authorList>
    </citation>
    <scope>NUCLEOTIDE SEQUENCE [LARGE SCALE GENOMIC DNA]</scope>
</reference>
<feature type="transmembrane region" description="Helical" evidence="19">
    <location>
        <begin position="169"/>
        <end position="190"/>
    </location>
</feature>
<comment type="pathway">
    <text evidence="3 18">Phospholipid metabolism; CDP-diacylglycerol biosynthesis; CDP-diacylglycerol from sn-glycerol 3-phosphate: step 3/3.</text>
</comment>
<name>A0A6I6DFN0_9FIRM</name>
<dbReference type="PANTHER" id="PTHR46382:SF1">
    <property type="entry name" value="PHOSPHATIDATE CYTIDYLYLTRANSFERASE"/>
    <property type="match status" value="1"/>
</dbReference>
<dbReference type="KEGG" id="salq:SYNTR_0608"/>
<evidence type="ECO:0000256" key="2">
    <source>
        <dbReference type="ARBA" id="ARBA00004651"/>
    </source>
</evidence>
<comment type="similarity">
    <text evidence="5 18">Belongs to the CDS family.</text>
</comment>